<dbReference type="SUPFAM" id="SSF52540">
    <property type="entry name" value="P-loop containing nucleoside triphosphate hydrolases"/>
    <property type="match status" value="1"/>
</dbReference>
<evidence type="ECO:0000313" key="3">
    <source>
        <dbReference type="EMBL" id="PMD49083.1"/>
    </source>
</evidence>
<organism evidence="3 4">
    <name type="scientific">Hyaloscypha variabilis (strain UAMH 11265 / GT02V1 / F)</name>
    <name type="common">Meliniomyces variabilis</name>
    <dbReference type="NCBI Taxonomy" id="1149755"/>
    <lineage>
        <taxon>Eukaryota</taxon>
        <taxon>Fungi</taxon>
        <taxon>Dikarya</taxon>
        <taxon>Ascomycota</taxon>
        <taxon>Pezizomycotina</taxon>
        <taxon>Leotiomycetes</taxon>
        <taxon>Helotiales</taxon>
        <taxon>Hyaloscyphaceae</taxon>
        <taxon>Hyaloscypha</taxon>
        <taxon>Hyaloscypha variabilis</taxon>
    </lineage>
</organism>
<evidence type="ECO:0000259" key="1">
    <source>
        <dbReference type="Pfam" id="PF00931"/>
    </source>
</evidence>
<evidence type="ECO:0000259" key="2">
    <source>
        <dbReference type="Pfam" id="PF17107"/>
    </source>
</evidence>
<dbReference type="PANTHER" id="PTHR46082">
    <property type="entry name" value="ATP/GTP-BINDING PROTEIN-RELATED"/>
    <property type="match status" value="1"/>
</dbReference>
<reference evidence="3 4" key="1">
    <citation type="submission" date="2016-04" db="EMBL/GenBank/DDBJ databases">
        <title>A degradative enzymes factory behind the ericoid mycorrhizal symbiosis.</title>
        <authorList>
            <consortium name="DOE Joint Genome Institute"/>
            <person name="Martino E."/>
            <person name="Morin E."/>
            <person name="Grelet G."/>
            <person name="Kuo A."/>
            <person name="Kohler A."/>
            <person name="Daghino S."/>
            <person name="Barry K."/>
            <person name="Choi C."/>
            <person name="Cichocki N."/>
            <person name="Clum A."/>
            <person name="Copeland A."/>
            <person name="Hainaut M."/>
            <person name="Haridas S."/>
            <person name="Labutti K."/>
            <person name="Lindquist E."/>
            <person name="Lipzen A."/>
            <person name="Khouja H.-R."/>
            <person name="Murat C."/>
            <person name="Ohm R."/>
            <person name="Olson A."/>
            <person name="Spatafora J."/>
            <person name="Veneault-Fourrey C."/>
            <person name="Henrissat B."/>
            <person name="Grigoriev I."/>
            <person name="Martin F."/>
            <person name="Perotto S."/>
        </authorList>
    </citation>
    <scope>NUCLEOTIDE SEQUENCE [LARGE SCALE GENOMIC DNA]</scope>
    <source>
        <strain evidence="3 4">F</strain>
    </source>
</reference>
<dbReference type="OrthoDB" id="1658288at2759"/>
<dbReference type="STRING" id="1149755.A0A2J6SE93"/>
<dbReference type="InterPro" id="IPR011990">
    <property type="entry name" value="TPR-like_helical_dom_sf"/>
</dbReference>
<dbReference type="Gene3D" id="1.25.40.10">
    <property type="entry name" value="Tetratricopeptide repeat domain"/>
    <property type="match status" value="2"/>
</dbReference>
<dbReference type="InterPro" id="IPR002182">
    <property type="entry name" value="NB-ARC"/>
</dbReference>
<dbReference type="Pfam" id="PF13424">
    <property type="entry name" value="TPR_12"/>
    <property type="match status" value="2"/>
</dbReference>
<name>A0A2J6SE93_HYAVF</name>
<dbReference type="Gene3D" id="3.40.50.300">
    <property type="entry name" value="P-loop containing nucleotide triphosphate hydrolases"/>
    <property type="match status" value="1"/>
</dbReference>
<dbReference type="Pfam" id="PF00931">
    <property type="entry name" value="NB-ARC"/>
    <property type="match status" value="1"/>
</dbReference>
<accession>A0A2J6SE93</accession>
<dbReference type="SUPFAM" id="SSF48452">
    <property type="entry name" value="TPR-like"/>
    <property type="match status" value="2"/>
</dbReference>
<protein>
    <submittedName>
        <fullName evidence="3">Uncharacterized protein</fullName>
    </submittedName>
</protein>
<feature type="domain" description="NACHT-NTPase and P-loop NTPases N-terminal" evidence="2">
    <location>
        <begin position="11"/>
        <end position="136"/>
    </location>
</feature>
<dbReference type="PANTHER" id="PTHR46082:SF6">
    <property type="entry name" value="AAA+ ATPASE DOMAIN-CONTAINING PROTEIN-RELATED"/>
    <property type="match status" value="1"/>
</dbReference>
<dbReference type="InterPro" id="IPR027417">
    <property type="entry name" value="P-loop_NTPase"/>
</dbReference>
<dbReference type="EMBL" id="KZ613937">
    <property type="protein sequence ID" value="PMD49083.1"/>
    <property type="molecule type" value="Genomic_DNA"/>
</dbReference>
<dbReference type="AlphaFoldDB" id="A0A2J6SE93"/>
<dbReference type="GO" id="GO:0043531">
    <property type="term" value="F:ADP binding"/>
    <property type="evidence" value="ECO:0007669"/>
    <property type="project" value="InterPro"/>
</dbReference>
<dbReference type="SMART" id="SM00028">
    <property type="entry name" value="TPR"/>
    <property type="match status" value="3"/>
</dbReference>
<keyword evidence="4" id="KW-1185">Reference proteome</keyword>
<gene>
    <name evidence="3" type="ORF">L207DRAFT_414467</name>
</gene>
<dbReference type="InterPro" id="IPR053137">
    <property type="entry name" value="NLR-like"/>
</dbReference>
<sequence>MAEALAVVGIVSSIIQVVEFSAKVADRLNDFASSVGEIPKAFRHIQTELPLIIDSFRRIQSQAESGSVEVATTNAVWPVLKDCQRETIRLQNILDKTIPSVGDSSWERRKKAFLSLGKDKDVEEIAESLSRYVRVLTLHQAIEGSKPERQPPPSYEQLKPLYLTLIPFDRNPHFVDREDVFKQIDEAFKVKKGSQPKAALFGLGGIGKSQIALEYCFRRKEKDPECSVFWVHAATLARFEETYKRIATECGIIGQEEEAQVDATLLIQNWLESRHEGHWLMVVDNIDDAEVFFKEPLTNGKTVAQCIPRTGKGSLLFTTRSRDIAVDLILPAKPIPVPMLTKSEGAELLRSRLPGDHSEQHIVELLEELEYIPLAITQAAAFMFKRRRTIPQYLELYRKSDSARVRMLSYEFSDHGRQYNSMESVAKTWSISFESIRRGNPRSADLLSLMCYFDRHAIPAALLTSEDEDEWDFEDAVAVLCAFCLIESDETGSSFDMHTLVQLATKLWLIDEKKGEEDKWAFEALQSLARNFPAPLHHTTPEYWQLGRDFLPHAQLILAHSFKSQRDEIELARATLLFSVSRYLHWRGAVMDSKAKNEESLAIRERILGEKHPDTLRTMGQLAWMYPWISMEQEGVDLGLRCLTLRREVLGTDHPETIDGLSDLAMAYQQQNKLQISEEMQRQAYEASQRVNGSEHLDTLNCLSHLASVLDDMGRYNEAEAALRKVVRIKTRVLGEESSSILSELHNLAFILQHQDKFEESEEVYRRTLTLKTKIYGKTHVETLTTLTNLVLLLREQMKFSEIEELSGWFSGEAAMVQEKDNPRLRNVMWTLRRFSIRPPGDEASESSDSGYSDYENDDELALISEEKEFIEESRREESHSHVFGVA</sequence>
<dbReference type="Pfam" id="PF13374">
    <property type="entry name" value="TPR_10"/>
    <property type="match status" value="2"/>
</dbReference>
<dbReference type="InterPro" id="IPR019734">
    <property type="entry name" value="TPR_rpt"/>
</dbReference>
<feature type="domain" description="NB-ARC" evidence="1">
    <location>
        <begin position="183"/>
        <end position="351"/>
    </location>
</feature>
<dbReference type="InterPro" id="IPR031352">
    <property type="entry name" value="SesA"/>
</dbReference>
<proteinExistence type="predicted"/>
<dbReference type="Pfam" id="PF17107">
    <property type="entry name" value="SesA"/>
    <property type="match status" value="1"/>
</dbReference>
<evidence type="ECO:0000313" key="4">
    <source>
        <dbReference type="Proteomes" id="UP000235786"/>
    </source>
</evidence>
<dbReference type="Proteomes" id="UP000235786">
    <property type="component" value="Unassembled WGS sequence"/>
</dbReference>